<protein>
    <submittedName>
        <fullName evidence="1">Uncharacterized protein</fullName>
    </submittedName>
</protein>
<sequence length="305" mass="34961">MMDKADSSRQVSKWETLDRDILSVIFRKLNVEDLTMGASRSREEELVEKEAITICCKHKETCESRVSSLIKQSKRFSAKGHVRGPTASNGRDMPLIMYRRNITKFSRGVPENLFFGCCSILDDESIMLAAASMPNIEKLVLPRWCYLSNNSFGFAFSQWKKSKNIGLAKKKKKNLKTLIIAHDYPLTENFEFQAVGESCSNLTNFKYLGYLGKAIAEKIVSYLKNIKRLSLQCSYVSRPGFLWLITGLQNLVILNLPHCKEVDDELERVIIDNIDQAATQNRVKLVYCSNNNCTYCRNHQWFDVL</sequence>
<dbReference type="OrthoDB" id="1929062at2759"/>
<organism evidence="1 2">
    <name type="scientific">Brassica carinata</name>
    <name type="common">Ethiopian mustard</name>
    <name type="synonym">Abyssinian cabbage</name>
    <dbReference type="NCBI Taxonomy" id="52824"/>
    <lineage>
        <taxon>Eukaryota</taxon>
        <taxon>Viridiplantae</taxon>
        <taxon>Streptophyta</taxon>
        <taxon>Embryophyta</taxon>
        <taxon>Tracheophyta</taxon>
        <taxon>Spermatophyta</taxon>
        <taxon>Magnoliopsida</taxon>
        <taxon>eudicotyledons</taxon>
        <taxon>Gunneridae</taxon>
        <taxon>Pentapetalae</taxon>
        <taxon>rosids</taxon>
        <taxon>malvids</taxon>
        <taxon>Brassicales</taxon>
        <taxon>Brassicaceae</taxon>
        <taxon>Brassiceae</taxon>
        <taxon>Brassica</taxon>
    </lineage>
</organism>
<proteinExistence type="predicted"/>
<keyword evidence="2" id="KW-1185">Reference proteome</keyword>
<gene>
    <name evidence="1" type="ORF">Bca52824_002684</name>
</gene>
<dbReference type="InterPro" id="IPR032675">
    <property type="entry name" value="LRR_dom_sf"/>
</dbReference>
<dbReference type="PANTHER" id="PTHR38926:SF58">
    <property type="entry name" value="F-BOX DOMAIN-CONTAINING PROTEIN"/>
    <property type="match status" value="1"/>
</dbReference>
<evidence type="ECO:0000313" key="1">
    <source>
        <dbReference type="EMBL" id="KAG2331504.1"/>
    </source>
</evidence>
<comment type="caution">
    <text evidence="1">The sequence shown here is derived from an EMBL/GenBank/DDBJ whole genome shotgun (WGS) entry which is preliminary data.</text>
</comment>
<reference evidence="1 2" key="1">
    <citation type="submission" date="2020-02" db="EMBL/GenBank/DDBJ databases">
        <authorList>
            <person name="Ma Q."/>
            <person name="Huang Y."/>
            <person name="Song X."/>
            <person name="Pei D."/>
        </authorList>
    </citation>
    <scope>NUCLEOTIDE SEQUENCE [LARGE SCALE GENOMIC DNA]</scope>
    <source>
        <strain evidence="1">Sxm20200214</strain>
        <tissue evidence="1">Leaf</tissue>
    </source>
</reference>
<evidence type="ECO:0000313" key="2">
    <source>
        <dbReference type="Proteomes" id="UP000886595"/>
    </source>
</evidence>
<accession>A0A8X7WKN6</accession>
<dbReference type="PANTHER" id="PTHR38926">
    <property type="entry name" value="F-BOX DOMAIN CONTAINING PROTEIN, EXPRESSED"/>
    <property type="match status" value="1"/>
</dbReference>
<dbReference type="AlphaFoldDB" id="A0A8X7WKN6"/>
<dbReference type="Gene3D" id="3.80.10.10">
    <property type="entry name" value="Ribonuclease Inhibitor"/>
    <property type="match status" value="1"/>
</dbReference>
<name>A0A8X7WKN6_BRACI</name>
<dbReference type="Proteomes" id="UP000886595">
    <property type="component" value="Unassembled WGS sequence"/>
</dbReference>
<dbReference type="SUPFAM" id="SSF52047">
    <property type="entry name" value="RNI-like"/>
    <property type="match status" value="1"/>
</dbReference>
<dbReference type="EMBL" id="JAAMPC010000001">
    <property type="protein sequence ID" value="KAG2331504.1"/>
    <property type="molecule type" value="Genomic_DNA"/>
</dbReference>